<dbReference type="SUPFAM" id="SSF52980">
    <property type="entry name" value="Restriction endonuclease-like"/>
    <property type="match status" value="1"/>
</dbReference>
<keyword evidence="3" id="KW-1185">Reference proteome</keyword>
<reference evidence="2 3" key="1">
    <citation type="submission" date="2018-12" db="EMBL/GenBank/DDBJ databases">
        <title>Mesorhizobium carbonis sp. nov., isolated from coal mine water.</title>
        <authorList>
            <person name="Xin W."/>
            <person name="Xu Z."/>
            <person name="Xiang F."/>
            <person name="Zhang J."/>
            <person name="Xi L."/>
            <person name="Liu J."/>
        </authorList>
    </citation>
    <scope>NUCLEOTIDE SEQUENCE [LARGE SCALE GENOMIC DNA]</scope>
    <source>
        <strain evidence="2 3">B2.3</strain>
    </source>
</reference>
<evidence type="ECO:0000313" key="3">
    <source>
        <dbReference type="Proteomes" id="UP000278398"/>
    </source>
</evidence>
<dbReference type="AlphaFoldDB" id="A0A429Z349"/>
<dbReference type="EMBL" id="RWKW01000004">
    <property type="protein sequence ID" value="RST88117.1"/>
    <property type="molecule type" value="Genomic_DNA"/>
</dbReference>
<organism evidence="2 3">
    <name type="scientific">Aquibium carbonis</name>
    <dbReference type="NCBI Taxonomy" id="2495581"/>
    <lineage>
        <taxon>Bacteria</taxon>
        <taxon>Pseudomonadati</taxon>
        <taxon>Pseudomonadota</taxon>
        <taxon>Alphaproteobacteria</taxon>
        <taxon>Hyphomicrobiales</taxon>
        <taxon>Phyllobacteriaceae</taxon>
        <taxon>Aquibium</taxon>
    </lineage>
</organism>
<dbReference type="PANTHER" id="PTHR36558:SF1">
    <property type="entry name" value="RESTRICTION ENDONUCLEASE DOMAIN-CONTAINING PROTEIN-RELATED"/>
    <property type="match status" value="1"/>
</dbReference>
<comment type="caution">
    <text evidence="2">The sequence shown here is derived from an EMBL/GenBank/DDBJ whole genome shotgun (WGS) entry which is preliminary data.</text>
</comment>
<sequence length="192" mass="21415">MNIQSRPPTTPDEFLRWNEGREGKREFVNGRVVEMMINVTRNHWRLANRLERQIAVQLGDEAYDVGTTDHGVLTADGIRFPDVMVDKVIADGKALAATSPLLIAEVLSGSSLADDFGPKARDYQSLPSLRHYLTVSQDEVRIWVWSRGEDGEWQSPVIHETGSITLTIDDKTVVIDLKSLYTGIANPAAAER</sequence>
<dbReference type="Proteomes" id="UP000278398">
    <property type="component" value="Unassembled WGS sequence"/>
</dbReference>
<dbReference type="PANTHER" id="PTHR36558">
    <property type="entry name" value="GLR1098 PROTEIN"/>
    <property type="match status" value="1"/>
</dbReference>
<gene>
    <name evidence="2" type="ORF">EJC49_01975</name>
</gene>
<dbReference type="Gene3D" id="3.90.1570.10">
    <property type="entry name" value="tt1808, chain A"/>
    <property type="match status" value="1"/>
</dbReference>
<proteinExistence type="predicted"/>
<evidence type="ECO:0000313" key="2">
    <source>
        <dbReference type="EMBL" id="RST88117.1"/>
    </source>
</evidence>
<keyword evidence="2" id="KW-0378">Hydrolase</keyword>
<name>A0A429Z349_9HYPH</name>
<evidence type="ECO:0000259" key="1">
    <source>
        <dbReference type="Pfam" id="PF05685"/>
    </source>
</evidence>
<keyword evidence="2" id="KW-0540">Nuclease</keyword>
<dbReference type="RefSeq" id="WP_126697779.1">
    <property type="nucleotide sequence ID" value="NZ_RWKW01000004.1"/>
</dbReference>
<dbReference type="Pfam" id="PF05685">
    <property type="entry name" value="Uma2"/>
    <property type="match status" value="1"/>
</dbReference>
<dbReference type="InterPro" id="IPR012296">
    <property type="entry name" value="Nuclease_put_TT1808"/>
</dbReference>
<accession>A0A429Z349</accession>
<dbReference type="OrthoDB" id="8452919at2"/>
<dbReference type="InterPro" id="IPR008538">
    <property type="entry name" value="Uma2"/>
</dbReference>
<dbReference type="CDD" id="cd06260">
    <property type="entry name" value="DUF820-like"/>
    <property type="match status" value="1"/>
</dbReference>
<feature type="domain" description="Putative restriction endonuclease" evidence="1">
    <location>
        <begin position="12"/>
        <end position="162"/>
    </location>
</feature>
<keyword evidence="2" id="KW-0255">Endonuclease</keyword>
<protein>
    <submittedName>
        <fullName evidence="2">Uma2 family endonuclease</fullName>
    </submittedName>
</protein>
<dbReference type="GO" id="GO:0004519">
    <property type="term" value="F:endonuclease activity"/>
    <property type="evidence" value="ECO:0007669"/>
    <property type="project" value="UniProtKB-KW"/>
</dbReference>
<dbReference type="InterPro" id="IPR011335">
    <property type="entry name" value="Restrct_endonuc-II-like"/>
</dbReference>